<protein>
    <submittedName>
        <fullName evidence="3">Uncharacterized protein</fullName>
    </submittedName>
</protein>
<feature type="region of interest" description="Disordered" evidence="2">
    <location>
        <begin position="134"/>
        <end position="231"/>
    </location>
</feature>
<proteinExistence type="predicted"/>
<dbReference type="AlphaFoldDB" id="A0A836GK83"/>
<feature type="compositionally biased region" description="Polar residues" evidence="2">
    <location>
        <begin position="65"/>
        <end position="89"/>
    </location>
</feature>
<feature type="compositionally biased region" description="Low complexity" evidence="2">
    <location>
        <begin position="888"/>
        <end position="904"/>
    </location>
</feature>
<evidence type="ECO:0000256" key="2">
    <source>
        <dbReference type="SAM" id="MobiDB-lite"/>
    </source>
</evidence>
<keyword evidence="1" id="KW-0175">Coiled coil</keyword>
<dbReference type="OrthoDB" id="265282at2759"/>
<feature type="compositionally biased region" description="Polar residues" evidence="2">
    <location>
        <begin position="253"/>
        <end position="285"/>
    </location>
</feature>
<dbReference type="EMBL" id="JAFEUZ010000027">
    <property type="protein sequence ID" value="KAG5475289.1"/>
    <property type="molecule type" value="Genomic_DNA"/>
</dbReference>
<sequence>MPLEDTDATKPLPSPLSDSVVLESVCRPTQALSAVWLDALQAERAPPLPSQATLPGYGAVTAAASQPLSSTAKRQHTQSSTHSERTPTASRHRTEMTVIESPIPVVSDNSNAHLEKLLSRVGELARSEHYAASPGVVHGLDKPPAPTAAQAQRKAFRSSSAAVPRSTSGSSPAEAPPHAMRAPPTCASPQRFPFGESRATTTTAEISTSQWRSDDNTHTFDGGSLSCHEPQLPSTYSSALMQALSRTEGAVALTSQRTSTAQHGSSYANYSDSEAGKGSSSNSPSDMYEEAMRAKVAKQHWAALEKARQEVLEEARRRRDCPFAPQVSPYAARIQRPASLRPENRFGAEVIRRKQWVAKRRQEEVERELQSCTFRPLTLRTARLDPSAMESSRTVTNVFRDLYAEAGRRRAFERDVKPQLLHQLEECRHPSSAPMGPDQVAEIVERLCTRGVVHGAAGSAPPKGNAELFPYESDVRSVHRASSRSDAHHPTLSLETQRIVAAQIVSGERDGDIVKQLYRHAAQDAARGHLKRELDREQERLARVEQAVALAQERKHLQQEYHRAVLVAKFRSLAQHVACARRCSYRTTASQSVVQLARAALDVLSADEAEEVLGAVEHCGRSRLTEGEFAVVVFRYLAEKQATPEQSALLRKAPPPPPSTRRAASAATPNRADKDRGIGGSVGSSPAGLPRVKREKPEPGVVEQVRARRARELAEWREENLRQRPVCDGVLVEGGEYTFHPAPRRLIPYECRPDVVVPIKSTRSTVLRHDCVSARIRGEDPSPAVDTLARYRSPQACPATRATSRKLFTPVASNQASAWTHECSRSAAAGVESSAPQEGSGAALSFATNGAVAAVPASCQHPSAEPAGALSTGANTEEAAAILHPQRSSEAAPHGGSSAPASPHLVPTGSHHKSQPAARHHRESTCHSRGTVLPVAPSLVQQIMHSTPEERARLGRELLLRQIREHQRRSGA</sequence>
<accession>A0A836GK83</accession>
<evidence type="ECO:0000313" key="4">
    <source>
        <dbReference type="Proteomes" id="UP000673552"/>
    </source>
</evidence>
<reference evidence="4" key="1">
    <citation type="journal article" date="2021" name="Microbiol. Resour. Announc.">
        <title>LGAAP: Leishmaniinae Genome Assembly and Annotation Pipeline.</title>
        <authorList>
            <person name="Almutairi H."/>
            <person name="Urbaniak M.D."/>
            <person name="Bates M.D."/>
            <person name="Jariyapan N."/>
            <person name="Kwakye-Nuako G."/>
            <person name="Thomaz-Soccol V."/>
            <person name="Al-Salem W.S."/>
            <person name="Dillon R.J."/>
            <person name="Bates P.A."/>
            <person name="Gatherer D."/>
        </authorList>
    </citation>
    <scope>NUCLEOTIDE SEQUENCE [LARGE SCALE GENOMIC DNA]</scope>
</reference>
<reference evidence="4" key="2">
    <citation type="journal article" date="2021" name="Sci. Data">
        <title>Chromosome-scale genome sequencing, assembly and annotation of six genomes from subfamily Leishmaniinae.</title>
        <authorList>
            <person name="Almutairi H."/>
            <person name="Urbaniak M.D."/>
            <person name="Bates M.D."/>
            <person name="Jariyapan N."/>
            <person name="Kwakye-Nuako G."/>
            <person name="Thomaz Soccol V."/>
            <person name="Al-Salem W.S."/>
            <person name="Dillon R.J."/>
            <person name="Bates P.A."/>
            <person name="Gatherer D."/>
        </authorList>
    </citation>
    <scope>NUCLEOTIDE SEQUENCE [LARGE SCALE GENOMIC DNA]</scope>
</reference>
<gene>
    <name evidence="3" type="ORF">LSCM1_03402</name>
</gene>
<feature type="coiled-coil region" evidence="1">
    <location>
        <begin position="527"/>
        <end position="554"/>
    </location>
</feature>
<organism evidence="3 4">
    <name type="scientific">Leishmania martiniquensis</name>
    <dbReference type="NCBI Taxonomy" id="1580590"/>
    <lineage>
        <taxon>Eukaryota</taxon>
        <taxon>Discoba</taxon>
        <taxon>Euglenozoa</taxon>
        <taxon>Kinetoplastea</taxon>
        <taxon>Metakinetoplastina</taxon>
        <taxon>Trypanosomatida</taxon>
        <taxon>Trypanosomatidae</taxon>
        <taxon>Leishmaniinae</taxon>
        <taxon>Leishmania</taxon>
    </lineage>
</organism>
<feature type="region of interest" description="Disordered" evidence="2">
    <location>
        <begin position="885"/>
        <end position="931"/>
    </location>
</feature>
<evidence type="ECO:0000256" key="1">
    <source>
        <dbReference type="SAM" id="Coils"/>
    </source>
</evidence>
<keyword evidence="4" id="KW-1185">Reference proteome</keyword>
<feature type="region of interest" description="Disordered" evidence="2">
    <location>
        <begin position="65"/>
        <end position="93"/>
    </location>
</feature>
<feature type="region of interest" description="Disordered" evidence="2">
    <location>
        <begin position="645"/>
        <end position="703"/>
    </location>
</feature>
<comment type="caution">
    <text evidence="3">The sequence shown here is derived from an EMBL/GenBank/DDBJ whole genome shotgun (WGS) entry which is preliminary data.</text>
</comment>
<feature type="compositionally biased region" description="Basic residues" evidence="2">
    <location>
        <begin position="910"/>
        <end position="922"/>
    </location>
</feature>
<dbReference type="KEGG" id="lmat:92513456"/>
<dbReference type="GeneID" id="92513456"/>
<name>A0A836GK83_9TRYP</name>
<feature type="compositionally biased region" description="Polar residues" evidence="2">
    <location>
        <begin position="157"/>
        <end position="171"/>
    </location>
</feature>
<dbReference type="Proteomes" id="UP000673552">
    <property type="component" value="Unassembled WGS sequence"/>
</dbReference>
<feature type="region of interest" description="Disordered" evidence="2">
    <location>
        <begin position="251"/>
        <end position="289"/>
    </location>
</feature>
<evidence type="ECO:0000313" key="3">
    <source>
        <dbReference type="EMBL" id="KAG5475289.1"/>
    </source>
</evidence>
<dbReference type="RefSeq" id="XP_067177554.1">
    <property type="nucleotide sequence ID" value="XM_067320944.1"/>
</dbReference>
<feature type="compositionally biased region" description="Low complexity" evidence="2">
    <location>
        <begin position="660"/>
        <end position="669"/>
    </location>
</feature>
<feature type="compositionally biased region" description="Polar residues" evidence="2">
    <location>
        <begin position="198"/>
        <end position="211"/>
    </location>
</feature>